<feature type="domain" description="DUF5641" evidence="2">
    <location>
        <begin position="157"/>
        <end position="254"/>
    </location>
</feature>
<keyword evidence="1" id="KW-0812">Transmembrane</keyword>
<feature type="transmembrane region" description="Helical" evidence="1">
    <location>
        <begin position="293"/>
        <end position="314"/>
    </location>
</feature>
<reference evidence="4" key="1">
    <citation type="submission" date="2022-11" db="UniProtKB">
        <authorList>
            <consortium name="WormBaseParasite"/>
        </authorList>
    </citation>
    <scope>IDENTIFICATION</scope>
</reference>
<protein>
    <submittedName>
        <fullName evidence="4">DUF5641 domain-containing protein</fullName>
    </submittedName>
</protein>
<dbReference type="PANTHER" id="PTHR47331">
    <property type="entry name" value="PHD-TYPE DOMAIN-CONTAINING PROTEIN"/>
    <property type="match status" value="1"/>
</dbReference>
<proteinExistence type="predicted"/>
<dbReference type="AlphaFoldDB" id="A0A914EKB0"/>
<evidence type="ECO:0000256" key="1">
    <source>
        <dbReference type="SAM" id="Phobius"/>
    </source>
</evidence>
<keyword evidence="3" id="KW-1185">Reference proteome</keyword>
<keyword evidence="1" id="KW-1133">Transmembrane helix</keyword>
<name>A0A914EKB0_9BILA</name>
<dbReference type="PANTHER" id="PTHR47331:SF5">
    <property type="entry name" value="RIBONUCLEASE H"/>
    <property type="match status" value="1"/>
</dbReference>
<evidence type="ECO:0000313" key="4">
    <source>
        <dbReference type="WBParaSite" id="ACRNAN_scaffold8341.g23812.t1"/>
    </source>
</evidence>
<dbReference type="InterPro" id="IPR040676">
    <property type="entry name" value="DUF5641"/>
</dbReference>
<dbReference type="Pfam" id="PF18701">
    <property type="entry name" value="DUF5641"/>
    <property type="match status" value="1"/>
</dbReference>
<dbReference type="Proteomes" id="UP000887540">
    <property type="component" value="Unplaced"/>
</dbReference>
<evidence type="ECO:0000313" key="3">
    <source>
        <dbReference type="Proteomes" id="UP000887540"/>
    </source>
</evidence>
<sequence length="491" mass="56611">MELLGVVLGGRSTIFVKKHIRLQINRTILWTDSRCVLAWILSPEIVKLRVFENNRIREIRSYPIDEYRYVPTSSNPSDLGTRGSTLAELDSNRLWIDGPEWPLTYVHNDFSSNEIVRPIDFIAPNALPGTPPISENPENPNYLPKTAERREILIEIWKETTKSIDRFWKMWYEHYLKALREHQKVTHRSLRSRNPRTPRIGEVVIIQEENAPSGTWDLGRVKELVKSSDSYIRVAKVRKSNGHVLTRAINLLYPLEVSDEPRETDDQETKLAANAVPIKLQEKPVTRTQARKLTTSLTLATIALLFILPIFFYAKYEYGIATNNSTFKAPWVAKALQSAKPAIYSFKLNPSCDPTPISSNVIVVQLYDETMHYVNKLNLVWQDRWEDEFYCLGRGQRITESPHYCDNHPCEDFGDRFCFYKHPPVAVMIIGEARIPIKAWGHVNLTTYNRKREIQTSCYSCDAKCHTEGISLIFDNGTQLIEIKSNGFEVN</sequence>
<dbReference type="WBParaSite" id="ACRNAN_scaffold8341.g23812.t1">
    <property type="protein sequence ID" value="ACRNAN_scaffold8341.g23812.t1"/>
    <property type="gene ID" value="ACRNAN_scaffold8341.g23812"/>
</dbReference>
<keyword evidence="1" id="KW-0472">Membrane</keyword>
<evidence type="ECO:0000259" key="2">
    <source>
        <dbReference type="Pfam" id="PF18701"/>
    </source>
</evidence>
<accession>A0A914EKB0</accession>
<organism evidence="3 4">
    <name type="scientific">Acrobeloides nanus</name>
    <dbReference type="NCBI Taxonomy" id="290746"/>
    <lineage>
        <taxon>Eukaryota</taxon>
        <taxon>Metazoa</taxon>
        <taxon>Ecdysozoa</taxon>
        <taxon>Nematoda</taxon>
        <taxon>Chromadorea</taxon>
        <taxon>Rhabditida</taxon>
        <taxon>Tylenchina</taxon>
        <taxon>Cephalobomorpha</taxon>
        <taxon>Cephaloboidea</taxon>
        <taxon>Cephalobidae</taxon>
        <taxon>Acrobeloides</taxon>
    </lineage>
</organism>